<accession>A0ABR6DTM8</accession>
<dbReference type="EMBL" id="JACJIS010000004">
    <property type="protein sequence ID" value="MBA9075061.1"/>
    <property type="molecule type" value="Genomic_DNA"/>
</dbReference>
<sequence length="101" mass="11357">MNTKSFYVKLFLLILPIVILASVPLIEGNTNSIGGGGYDLTDLFYGIYILIAIIAWIFFMIIHSLVFRKKSDVVTENSKLIITGIVVFIIACLILFNTWIK</sequence>
<keyword evidence="3" id="KW-1185">Reference proteome</keyword>
<keyword evidence="1" id="KW-0472">Membrane</keyword>
<feature type="transmembrane region" description="Helical" evidence="1">
    <location>
        <begin position="44"/>
        <end position="68"/>
    </location>
</feature>
<evidence type="ECO:0000313" key="2">
    <source>
        <dbReference type="EMBL" id="MBA9075061.1"/>
    </source>
</evidence>
<reference evidence="2 3" key="1">
    <citation type="submission" date="2020-08" db="EMBL/GenBank/DDBJ databases">
        <title>Genomic Encyclopedia of Type Strains, Phase IV (KMG-IV): sequencing the most valuable type-strain genomes for metagenomic binning, comparative biology and taxonomic classification.</title>
        <authorList>
            <person name="Goeker M."/>
        </authorList>
    </citation>
    <scope>NUCLEOTIDE SEQUENCE [LARGE SCALE GENOMIC DNA]</scope>
    <source>
        <strain evidence="2 3">DSM 100397</strain>
    </source>
</reference>
<keyword evidence="1" id="KW-0812">Transmembrane</keyword>
<keyword evidence="1" id="KW-1133">Transmembrane helix</keyword>
<feature type="transmembrane region" description="Helical" evidence="1">
    <location>
        <begin position="80"/>
        <end position="100"/>
    </location>
</feature>
<dbReference type="RefSeq" id="WP_182494449.1">
    <property type="nucleotide sequence ID" value="NZ_JACJIS010000004.1"/>
</dbReference>
<dbReference type="Proteomes" id="UP000555003">
    <property type="component" value="Unassembled WGS sequence"/>
</dbReference>
<proteinExistence type="predicted"/>
<gene>
    <name evidence="2" type="ORF">GGR22_003238</name>
</gene>
<keyword evidence="2" id="KW-0645">Protease</keyword>
<dbReference type="GO" id="GO:0006508">
    <property type="term" value="P:proteolysis"/>
    <property type="evidence" value="ECO:0007669"/>
    <property type="project" value="UniProtKB-KW"/>
</dbReference>
<protein>
    <submittedName>
        <fullName evidence="2">Membrane protease YdiL (CAAX protease family)</fullName>
    </submittedName>
</protein>
<comment type="caution">
    <text evidence="2">The sequence shown here is derived from an EMBL/GenBank/DDBJ whole genome shotgun (WGS) entry which is preliminary data.</text>
</comment>
<keyword evidence="2" id="KW-0378">Hydrolase</keyword>
<evidence type="ECO:0000313" key="3">
    <source>
        <dbReference type="Proteomes" id="UP000555003"/>
    </source>
</evidence>
<name>A0ABR6DTM8_9FLAO</name>
<organism evidence="2 3">
    <name type="scientific">Flavobacterium gossypii</name>
    <dbReference type="NCBI Taxonomy" id="1646119"/>
    <lineage>
        <taxon>Bacteria</taxon>
        <taxon>Pseudomonadati</taxon>
        <taxon>Bacteroidota</taxon>
        <taxon>Flavobacteriia</taxon>
        <taxon>Flavobacteriales</taxon>
        <taxon>Flavobacteriaceae</taxon>
        <taxon>Flavobacterium</taxon>
    </lineage>
</organism>
<dbReference type="GO" id="GO:0008233">
    <property type="term" value="F:peptidase activity"/>
    <property type="evidence" value="ECO:0007669"/>
    <property type="project" value="UniProtKB-KW"/>
</dbReference>
<evidence type="ECO:0000256" key="1">
    <source>
        <dbReference type="SAM" id="Phobius"/>
    </source>
</evidence>